<dbReference type="Gene3D" id="1.10.10.10">
    <property type="entry name" value="Winged helix-like DNA-binding domain superfamily/Winged helix DNA-binding domain"/>
    <property type="match status" value="1"/>
</dbReference>
<evidence type="ECO:0000313" key="6">
    <source>
        <dbReference type="EMBL" id="KAL3793801.1"/>
    </source>
</evidence>
<dbReference type="Proteomes" id="UP001516023">
    <property type="component" value="Unassembled WGS sequence"/>
</dbReference>
<dbReference type="Pfam" id="PF00447">
    <property type="entry name" value="HSF_DNA-bind"/>
    <property type="match status" value="1"/>
</dbReference>
<proteinExistence type="predicted"/>
<evidence type="ECO:0000256" key="3">
    <source>
        <dbReference type="ARBA" id="ARBA00023242"/>
    </source>
</evidence>
<comment type="subcellular location">
    <subcellularLocation>
        <location evidence="1">Nucleus</location>
    </subcellularLocation>
</comment>
<organism evidence="6 7">
    <name type="scientific">Cyclotella cryptica</name>
    <dbReference type="NCBI Taxonomy" id="29204"/>
    <lineage>
        <taxon>Eukaryota</taxon>
        <taxon>Sar</taxon>
        <taxon>Stramenopiles</taxon>
        <taxon>Ochrophyta</taxon>
        <taxon>Bacillariophyta</taxon>
        <taxon>Coscinodiscophyceae</taxon>
        <taxon>Thalassiosirophycidae</taxon>
        <taxon>Stephanodiscales</taxon>
        <taxon>Stephanodiscaceae</taxon>
        <taxon>Cyclotella</taxon>
    </lineage>
</organism>
<keyword evidence="2" id="KW-0238">DNA-binding</keyword>
<dbReference type="GO" id="GO:0003677">
    <property type="term" value="F:DNA binding"/>
    <property type="evidence" value="ECO:0007669"/>
    <property type="project" value="UniProtKB-KW"/>
</dbReference>
<feature type="region of interest" description="Disordered" evidence="4">
    <location>
        <begin position="39"/>
        <end position="61"/>
    </location>
</feature>
<name>A0ABD3Q2D5_9STRA</name>
<dbReference type="AlphaFoldDB" id="A0ABD3Q2D5"/>
<dbReference type="EMBL" id="JABMIG020000087">
    <property type="protein sequence ID" value="KAL3793801.1"/>
    <property type="molecule type" value="Genomic_DNA"/>
</dbReference>
<gene>
    <name evidence="6" type="ORF">HJC23_006161</name>
</gene>
<evidence type="ECO:0000259" key="5">
    <source>
        <dbReference type="Pfam" id="PF00447"/>
    </source>
</evidence>
<evidence type="ECO:0000256" key="2">
    <source>
        <dbReference type="ARBA" id="ARBA00023125"/>
    </source>
</evidence>
<sequence length="165" mass="18214">MSEPPTDSDNENAIPAASAISPRKKVKVSLVDHTYHDWSQLEIQQDDDDDASDSETQPSPAAIAGLQPVHAASGGGGSSLSICSTQRKGIENFPAKLHKILSSGRYRNIITWMPHGRSWTILDKERLSSVVCPENFSHSNFDSFNRSVNGWGFKVRLIGWFSFEL</sequence>
<dbReference type="InterPro" id="IPR000232">
    <property type="entry name" value="HSF_DNA-bd"/>
</dbReference>
<dbReference type="FunFam" id="1.10.10.10:FF:000479">
    <property type="entry name" value="Predicted protein"/>
    <property type="match status" value="1"/>
</dbReference>
<dbReference type="GO" id="GO:0005634">
    <property type="term" value="C:nucleus"/>
    <property type="evidence" value="ECO:0007669"/>
    <property type="project" value="UniProtKB-SubCell"/>
</dbReference>
<comment type="caution">
    <text evidence="6">The sequence shown here is derived from an EMBL/GenBank/DDBJ whole genome shotgun (WGS) entry which is preliminary data.</text>
</comment>
<feature type="compositionally biased region" description="Acidic residues" evidence="4">
    <location>
        <begin position="44"/>
        <end position="53"/>
    </location>
</feature>
<accession>A0ABD3Q2D5</accession>
<reference evidence="6 7" key="1">
    <citation type="journal article" date="2020" name="G3 (Bethesda)">
        <title>Improved Reference Genome for Cyclotella cryptica CCMP332, a Model for Cell Wall Morphogenesis, Salinity Adaptation, and Lipid Production in Diatoms (Bacillariophyta).</title>
        <authorList>
            <person name="Roberts W.R."/>
            <person name="Downey K.M."/>
            <person name="Ruck E.C."/>
            <person name="Traller J.C."/>
            <person name="Alverson A.J."/>
        </authorList>
    </citation>
    <scope>NUCLEOTIDE SEQUENCE [LARGE SCALE GENOMIC DNA]</scope>
    <source>
        <strain evidence="6 7">CCMP332</strain>
    </source>
</reference>
<feature type="domain" description="HSF-type DNA-binding" evidence="5">
    <location>
        <begin position="93"/>
        <end position="154"/>
    </location>
</feature>
<keyword evidence="3" id="KW-0539">Nucleus</keyword>
<dbReference type="SUPFAM" id="SSF46785">
    <property type="entry name" value="Winged helix' DNA-binding domain"/>
    <property type="match status" value="1"/>
</dbReference>
<evidence type="ECO:0000313" key="7">
    <source>
        <dbReference type="Proteomes" id="UP001516023"/>
    </source>
</evidence>
<dbReference type="PANTHER" id="PTHR10015">
    <property type="entry name" value="HEAT SHOCK TRANSCRIPTION FACTOR"/>
    <property type="match status" value="1"/>
</dbReference>
<dbReference type="InterPro" id="IPR036388">
    <property type="entry name" value="WH-like_DNA-bd_sf"/>
</dbReference>
<keyword evidence="7" id="KW-1185">Reference proteome</keyword>
<protein>
    <recommendedName>
        <fullName evidence="5">HSF-type DNA-binding domain-containing protein</fullName>
    </recommendedName>
</protein>
<dbReference type="PANTHER" id="PTHR10015:SF206">
    <property type="entry name" value="HSF-TYPE DNA-BINDING DOMAIN-CONTAINING PROTEIN"/>
    <property type="match status" value="1"/>
</dbReference>
<evidence type="ECO:0000256" key="4">
    <source>
        <dbReference type="SAM" id="MobiDB-lite"/>
    </source>
</evidence>
<evidence type="ECO:0000256" key="1">
    <source>
        <dbReference type="ARBA" id="ARBA00004123"/>
    </source>
</evidence>
<dbReference type="InterPro" id="IPR036390">
    <property type="entry name" value="WH_DNA-bd_sf"/>
</dbReference>